<dbReference type="EMBL" id="JBHSZO010000007">
    <property type="protein sequence ID" value="MFC7217855.1"/>
    <property type="molecule type" value="Genomic_DNA"/>
</dbReference>
<reference evidence="4" key="1">
    <citation type="journal article" date="2019" name="Int. J. Syst. Evol. Microbiol.">
        <title>The Global Catalogue of Microorganisms (GCM) 10K type strain sequencing project: providing services to taxonomists for standard genome sequencing and annotation.</title>
        <authorList>
            <consortium name="The Broad Institute Genomics Platform"/>
            <consortium name="The Broad Institute Genome Sequencing Center for Infectious Disease"/>
            <person name="Wu L."/>
            <person name="Ma J."/>
        </authorList>
    </citation>
    <scope>NUCLEOTIDE SEQUENCE [LARGE SCALE GENOMIC DNA]</scope>
    <source>
        <strain evidence="4">CGMCC 1.13681</strain>
    </source>
</reference>
<dbReference type="InterPro" id="IPR017853">
    <property type="entry name" value="GH"/>
</dbReference>
<dbReference type="Pfam" id="PF02638">
    <property type="entry name" value="GHL10"/>
    <property type="match status" value="1"/>
</dbReference>
<dbReference type="Gene3D" id="3.20.20.80">
    <property type="entry name" value="Glycosidases"/>
    <property type="match status" value="1"/>
</dbReference>
<sequence length="426" mass="46908">MVEGLSRRRFGAVGAGALGALAVGAAEAGAFGSAAGGSLGAGAPVGLPRRRLVQMRGSWIATVVNTDWPLSVELPARAQRRALLARLDEAVRRNLNTVVLQVRPAADAFFPSPYEPWSEWLTGVQGRDPGWDPLGFAVREAHARGMRLHAWFNPYRIRRDERIEMLADRHPARLHPDWVVRYNGGLYYNPGVPQVRSHIQDCVLHVVRSYDVDAVHFDDYFYPYPVAGQVFDDGPEYRAYGGGFAGRAAWRRSNIDALIRETGERIRAVKPQVAFGVSPFGVWRNAASDPARGSATSAGVQTYDDLYADTRKWVKKGWIDYVCPQLYWHLGMAAADYGELVRWWSDVVAGTGVGLYIGEALYKVGASGQPAVWGDPAELSRHLAFCRDYPQVGGHVFFSAKLLPQDPLGAVSRLVADHYRRPAAAP</sequence>
<evidence type="ECO:0000259" key="2">
    <source>
        <dbReference type="Pfam" id="PF02638"/>
    </source>
</evidence>
<dbReference type="InterPro" id="IPR003790">
    <property type="entry name" value="GHL10"/>
</dbReference>
<comment type="caution">
    <text evidence="3">The sequence shown here is derived from an EMBL/GenBank/DDBJ whole genome shotgun (WGS) entry which is preliminary data.</text>
</comment>
<evidence type="ECO:0000256" key="1">
    <source>
        <dbReference type="ARBA" id="ARBA00022729"/>
    </source>
</evidence>
<dbReference type="PROSITE" id="PS51318">
    <property type="entry name" value="TAT"/>
    <property type="match status" value="1"/>
</dbReference>
<protein>
    <submittedName>
        <fullName evidence="3">Glycoside hydrolase family 10 protein</fullName>
    </submittedName>
</protein>
<dbReference type="InterPro" id="IPR052177">
    <property type="entry name" value="Divisome_Glycosyl_Hydrolase"/>
</dbReference>
<organism evidence="3 4">
    <name type="scientific">Streptomyces polyrhachis</name>
    <dbReference type="NCBI Taxonomy" id="1282885"/>
    <lineage>
        <taxon>Bacteria</taxon>
        <taxon>Bacillati</taxon>
        <taxon>Actinomycetota</taxon>
        <taxon>Actinomycetes</taxon>
        <taxon>Kitasatosporales</taxon>
        <taxon>Streptomycetaceae</taxon>
        <taxon>Streptomyces</taxon>
    </lineage>
</organism>
<evidence type="ECO:0000313" key="4">
    <source>
        <dbReference type="Proteomes" id="UP001596413"/>
    </source>
</evidence>
<proteinExistence type="predicted"/>
<keyword evidence="3" id="KW-0378">Hydrolase</keyword>
<feature type="domain" description="Glycosyl hydrolase-like 10" evidence="2">
    <location>
        <begin position="54"/>
        <end position="373"/>
    </location>
</feature>
<dbReference type="RefSeq" id="WP_386413076.1">
    <property type="nucleotide sequence ID" value="NZ_JBHSZO010000007.1"/>
</dbReference>
<keyword evidence="4" id="KW-1185">Reference proteome</keyword>
<dbReference type="GO" id="GO:0016787">
    <property type="term" value="F:hydrolase activity"/>
    <property type="evidence" value="ECO:0007669"/>
    <property type="project" value="UniProtKB-KW"/>
</dbReference>
<dbReference type="Proteomes" id="UP001596413">
    <property type="component" value="Unassembled WGS sequence"/>
</dbReference>
<dbReference type="InterPro" id="IPR006311">
    <property type="entry name" value="TAT_signal"/>
</dbReference>
<name>A0ABW2GAM5_9ACTN</name>
<accession>A0ABW2GAM5</accession>
<gene>
    <name evidence="3" type="ORF">ACFQLX_06685</name>
</gene>
<evidence type="ECO:0000313" key="3">
    <source>
        <dbReference type="EMBL" id="MFC7217855.1"/>
    </source>
</evidence>
<dbReference type="PANTHER" id="PTHR43405:SF1">
    <property type="entry name" value="GLYCOSYL HYDROLASE DIGH"/>
    <property type="match status" value="1"/>
</dbReference>
<dbReference type="PANTHER" id="PTHR43405">
    <property type="entry name" value="GLYCOSYL HYDROLASE DIGH"/>
    <property type="match status" value="1"/>
</dbReference>
<keyword evidence="1" id="KW-0732">Signal</keyword>
<dbReference type="SUPFAM" id="SSF51445">
    <property type="entry name" value="(Trans)glycosidases"/>
    <property type="match status" value="1"/>
</dbReference>